<evidence type="ECO:0000313" key="6">
    <source>
        <dbReference type="Proteomes" id="UP000249005"/>
    </source>
</evidence>
<keyword evidence="1" id="KW-0805">Transcription regulation</keyword>
<gene>
    <name evidence="5" type="ORF">NCTC12151_01703</name>
</gene>
<accession>A0A2X4ULC8</accession>
<dbReference type="OrthoDB" id="6592899at2"/>
<dbReference type="EMBL" id="LS483470">
    <property type="protein sequence ID" value="SQI40717.1"/>
    <property type="molecule type" value="Genomic_DNA"/>
</dbReference>
<dbReference type="GO" id="GO:0003700">
    <property type="term" value="F:DNA-binding transcription factor activity"/>
    <property type="evidence" value="ECO:0007669"/>
    <property type="project" value="InterPro"/>
</dbReference>
<evidence type="ECO:0000256" key="3">
    <source>
        <dbReference type="ARBA" id="ARBA00023163"/>
    </source>
</evidence>
<dbReference type="RefSeq" id="WP_111740239.1">
    <property type="nucleotide sequence ID" value="NZ_LR698987.1"/>
</dbReference>
<dbReference type="InterPro" id="IPR009057">
    <property type="entry name" value="Homeodomain-like_sf"/>
</dbReference>
<evidence type="ECO:0000256" key="2">
    <source>
        <dbReference type="ARBA" id="ARBA00023125"/>
    </source>
</evidence>
<name>A0A2X4ULC8_9GAMM</name>
<dbReference type="PROSITE" id="PS01124">
    <property type="entry name" value="HTH_ARAC_FAMILY_2"/>
    <property type="match status" value="1"/>
</dbReference>
<dbReference type="KEGG" id="lri:NCTC12151_01703"/>
<proteinExistence type="predicted"/>
<dbReference type="InterPro" id="IPR050204">
    <property type="entry name" value="AraC_XylS_family_regulators"/>
</dbReference>
<keyword evidence="2" id="KW-0238">DNA-binding</keyword>
<evidence type="ECO:0000259" key="4">
    <source>
        <dbReference type="PROSITE" id="PS01124"/>
    </source>
</evidence>
<keyword evidence="3" id="KW-0804">Transcription</keyword>
<dbReference type="AlphaFoldDB" id="A0A2X4ULC8"/>
<reference evidence="5 6" key="1">
    <citation type="submission" date="2018-06" db="EMBL/GenBank/DDBJ databases">
        <authorList>
            <consortium name="Pathogen Informatics"/>
            <person name="Doyle S."/>
        </authorList>
    </citation>
    <scope>NUCLEOTIDE SEQUENCE [LARGE SCALE GENOMIC DNA]</scope>
    <source>
        <strain evidence="5 6">NCTC12151</strain>
    </source>
</reference>
<feature type="domain" description="HTH araC/xylS-type" evidence="4">
    <location>
        <begin position="150"/>
        <end position="255"/>
    </location>
</feature>
<evidence type="ECO:0000256" key="1">
    <source>
        <dbReference type="ARBA" id="ARBA00023015"/>
    </source>
</evidence>
<dbReference type="PANTHER" id="PTHR46796">
    <property type="entry name" value="HTH-TYPE TRANSCRIPTIONAL ACTIVATOR RHAS-RELATED"/>
    <property type="match status" value="1"/>
</dbReference>
<dbReference type="InterPro" id="IPR018060">
    <property type="entry name" value="HTH_AraC"/>
</dbReference>
<sequence length="272" mass="31386">MKLTEMYPSPLLRGYVSRYWSWQEEGSLPPLLPGCGGELFFYQSPVDTIQSHVNSVTRPASSLLLPRRAAFHFQLNAPVSFIAVRFRTGALRHFSPLPETVMTDTCLSPIDIWGKPVAELEQRLCEAANTAAQVQLIERFLLQQLALNKKSSHLWLDEVVNRMYYRHRSVTQGELTAFSGFGARHFQKIFKNHFGIAPKRFQRIIRFEQLTRHLLLNRQQDYLSAVLDYGYYDQSHFIKDFKFFIGASPSGFLQEKNFSSHFYNTPSLRSVG</sequence>
<dbReference type="Gene3D" id="1.10.10.60">
    <property type="entry name" value="Homeodomain-like"/>
    <property type="match status" value="1"/>
</dbReference>
<keyword evidence="6" id="KW-1185">Reference proteome</keyword>
<evidence type="ECO:0000313" key="5">
    <source>
        <dbReference type="EMBL" id="SQI40717.1"/>
    </source>
</evidence>
<protein>
    <submittedName>
        <fullName evidence="5">DNA gyrase inhibitor</fullName>
    </submittedName>
</protein>
<dbReference type="InterPro" id="IPR046532">
    <property type="entry name" value="DUF6597"/>
</dbReference>
<dbReference type="Proteomes" id="UP000249005">
    <property type="component" value="Chromosome 1"/>
</dbReference>
<dbReference type="GO" id="GO:0043565">
    <property type="term" value="F:sequence-specific DNA binding"/>
    <property type="evidence" value="ECO:0007669"/>
    <property type="project" value="InterPro"/>
</dbReference>
<dbReference type="SMART" id="SM00342">
    <property type="entry name" value="HTH_ARAC"/>
    <property type="match status" value="1"/>
</dbReference>
<dbReference type="PANTHER" id="PTHR46796:SF13">
    <property type="entry name" value="HTH-TYPE TRANSCRIPTIONAL ACTIVATOR RHAS"/>
    <property type="match status" value="1"/>
</dbReference>
<organism evidence="5 6">
    <name type="scientific">Leminorella richardii</name>
    <dbReference type="NCBI Taxonomy" id="158841"/>
    <lineage>
        <taxon>Bacteria</taxon>
        <taxon>Pseudomonadati</taxon>
        <taxon>Pseudomonadota</taxon>
        <taxon>Gammaproteobacteria</taxon>
        <taxon>Enterobacterales</taxon>
        <taxon>Budviciaceae</taxon>
        <taxon>Leminorella</taxon>
    </lineage>
</organism>
<dbReference type="Pfam" id="PF20240">
    <property type="entry name" value="DUF6597"/>
    <property type="match status" value="1"/>
</dbReference>
<dbReference type="Pfam" id="PF12833">
    <property type="entry name" value="HTH_18"/>
    <property type="match status" value="1"/>
</dbReference>
<dbReference type="SUPFAM" id="SSF46689">
    <property type="entry name" value="Homeodomain-like"/>
    <property type="match status" value="1"/>
</dbReference>